<reference evidence="1" key="5">
    <citation type="journal article" date="2021" name="G3 (Bethesda)">
        <title>Aegilops tauschii genome assembly Aet v5.0 features greater sequence contiguity and improved annotation.</title>
        <authorList>
            <person name="Wang L."/>
            <person name="Zhu T."/>
            <person name="Rodriguez J.C."/>
            <person name="Deal K.R."/>
            <person name="Dubcovsky J."/>
            <person name="McGuire P.E."/>
            <person name="Lux T."/>
            <person name="Spannagl M."/>
            <person name="Mayer K.F.X."/>
            <person name="Baldrich P."/>
            <person name="Meyers B.C."/>
            <person name="Huo N."/>
            <person name="Gu Y.Q."/>
            <person name="Zhou H."/>
            <person name="Devos K.M."/>
            <person name="Bennetzen J.L."/>
            <person name="Unver T."/>
            <person name="Budak H."/>
            <person name="Gulick P.J."/>
            <person name="Galiba G."/>
            <person name="Kalapos B."/>
            <person name="Nelson D.R."/>
            <person name="Li P."/>
            <person name="You F.M."/>
            <person name="Luo M.C."/>
            <person name="Dvorak J."/>
        </authorList>
    </citation>
    <scope>NUCLEOTIDE SEQUENCE [LARGE SCALE GENOMIC DNA]</scope>
    <source>
        <strain evidence="1">cv. AL8/78</strain>
    </source>
</reference>
<reference evidence="1" key="3">
    <citation type="journal article" date="2017" name="Nature">
        <title>Genome sequence of the progenitor of the wheat D genome Aegilops tauschii.</title>
        <authorList>
            <person name="Luo M.C."/>
            <person name="Gu Y.Q."/>
            <person name="Puiu D."/>
            <person name="Wang H."/>
            <person name="Twardziok S.O."/>
            <person name="Deal K.R."/>
            <person name="Huo N."/>
            <person name="Zhu T."/>
            <person name="Wang L."/>
            <person name="Wang Y."/>
            <person name="McGuire P.E."/>
            <person name="Liu S."/>
            <person name="Long H."/>
            <person name="Ramasamy R.K."/>
            <person name="Rodriguez J.C."/>
            <person name="Van S.L."/>
            <person name="Yuan L."/>
            <person name="Wang Z."/>
            <person name="Xia Z."/>
            <person name="Xiao L."/>
            <person name="Anderson O.D."/>
            <person name="Ouyang S."/>
            <person name="Liang Y."/>
            <person name="Zimin A.V."/>
            <person name="Pertea G."/>
            <person name="Qi P."/>
            <person name="Bennetzen J.L."/>
            <person name="Dai X."/>
            <person name="Dawson M.W."/>
            <person name="Muller H.G."/>
            <person name="Kugler K."/>
            <person name="Rivarola-Duarte L."/>
            <person name="Spannagl M."/>
            <person name="Mayer K.F.X."/>
            <person name="Lu F.H."/>
            <person name="Bevan M.W."/>
            <person name="Leroy P."/>
            <person name="Li P."/>
            <person name="You F.M."/>
            <person name="Sun Q."/>
            <person name="Liu Z."/>
            <person name="Lyons E."/>
            <person name="Wicker T."/>
            <person name="Salzberg S.L."/>
            <person name="Devos K.M."/>
            <person name="Dvorak J."/>
        </authorList>
    </citation>
    <scope>NUCLEOTIDE SEQUENCE [LARGE SCALE GENOMIC DNA]</scope>
    <source>
        <strain evidence="1">cv. AL8/78</strain>
    </source>
</reference>
<reference evidence="2" key="2">
    <citation type="journal article" date="2017" name="Nat. Plants">
        <title>The Aegilops tauschii genome reveals multiple impacts of transposons.</title>
        <authorList>
            <person name="Zhao G."/>
            <person name="Zou C."/>
            <person name="Li K."/>
            <person name="Wang K."/>
            <person name="Li T."/>
            <person name="Gao L."/>
            <person name="Zhang X."/>
            <person name="Wang H."/>
            <person name="Yang Z."/>
            <person name="Liu X."/>
            <person name="Jiang W."/>
            <person name="Mao L."/>
            <person name="Kong X."/>
            <person name="Jiao Y."/>
            <person name="Jia J."/>
        </authorList>
    </citation>
    <scope>NUCLEOTIDE SEQUENCE [LARGE SCALE GENOMIC DNA]</scope>
    <source>
        <strain evidence="2">cv. AL8/78</strain>
    </source>
</reference>
<dbReference type="Gramene" id="AET7Gv20166900.9">
    <property type="protein sequence ID" value="AET7Gv20166900.9"/>
    <property type="gene ID" value="AET7Gv20166900"/>
</dbReference>
<proteinExistence type="predicted"/>
<sequence>MVHNINALLMLSPLIDFVCRKERLCCLNKDGKYNSIHKPTWITHIRWDLEDTPATEATVLKIAKERYRGWRSTPRFMLLTYIAKSAILFAGAYEKDWQRK</sequence>
<name>A0A453QK67_AEGTS</name>
<protein>
    <submittedName>
        <fullName evidence="1">Uncharacterized protein</fullName>
    </submittedName>
</protein>
<reference evidence="2" key="1">
    <citation type="journal article" date="2014" name="Science">
        <title>Ancient hybridizations among the ancestral genomes of bread wheat.</title>
        <authorList>
            <consortium name="International Wheat Genome Sequencing Consortium,"/>
            <person name="Marcussen T."/>
            <person name="Sandve S.R."/>
            <person name="Heier L."/>
            <person name="Spannagl M."/>
            <person name="Pfeifer M."/>
            <person name="Jakobsen K.S."/>
            <person name="Wulff B.B."/>
            <person name="Steuernagel B."/>
            <person name="Mayer K.F."/>
            <person name="Olsen O.A."/>
        </authorList>
    </citation>
    <scope>NUCLEOTIDE SEQUENCE [LARGE SCALE GENOMIC DNA]</scope>
    <source>
        <strain evidence="2">cv. AL8/78</strain>
    </source>
</reference>
<reference evidence="1" key="4">
    <citation type="submission" date="2019-03" db="UniProtKB">
        <authorList>
            <consortium name="EnsemblPlants"/>
        </authorList>
    </citation>
    <scope>IDENTIFICATION</scope>
</reference>
<evidence type="ECO:0000313" key="1">
    <source>
        <dbReference type="EnsemblPlants" id="AET7Gv20166900.9"/>
    </source>
</evidence>
<accession>A0A453QK67</accession>
<evidence type="ECO:0000313" key="2">
    <source>
        <dbReference type="Proteomes" id="UP000015105"/>
    </source>
</evidence>
<dbReference type="AlphaFoldDB" id="A0A453QK67"/>
<dbReference type="EnsemblPlants" id="AET7Gv20166900.9">
    <property type="protein sequence ID" value="AET7Gv20166900.9"/>
    <property type="gene ID" value="AET7Gv20166900"/>
</dbReference>
<dbReference type="Proteomes" id="UP000015105">
    <property type="component" value="Chromosome 7D"/>
</dbReference>
<organism evidence="1 2">
    <name type="scientific">Aegilops tauschii subsp. strangulata</name>
    <name type="common">Goatgrass</name>
    <dbReference type="NCBI Taxonomy" id="200361"/>
    <lineage>
        <taxon>Eukaryota</taxon>
        <taxon>Viridiplantae</taxon>
        <taxon>Streptophyta</taxon>
        <taxon>Embryophyta</taxon>
        <taxon>Tracheophyta</taxon>
        <taxon>Spermatophyta</taxon>
        <taxon>Magnoliopsida</taxon>
        <taxon>Liliopsida</taxon>
        <taxon>Poales</taxon>
        <taxon>Poaceae</taxon>
        <taxon>BOP clade</taxon>
        <taxon>Pooideae</taxon>
        <taxon>Triticodae</taxon>
        <taxon>Triticeae</taxon>
        <taxon>Triticinae</taxon>
        <taxon>Aegilops</taxon>
    </lineage>
</organism>
<keyword evidence="2" id="KW-1185">Reference proteome</keyword>